<reference evidence="3" key="1">
    <citation type="submission" date="2022-11" db="UniProtKB">
        <authorList>
            <consortium name="EnsemblMetazoa"/>
        </authorList>
    </citation>
    <scope>IDENTIFICATION</scope>
</reference>
<dbReference type="AlphaFoldDB" id="A0A914B8Z0"/>
<evidence type="ECO:0000313" key="4">
    <source>
        <dbReference type="Proteomes" id="UP000887568"/>
    </source>
</evidence>
<dbReference type="RefSeq" id="XP_038071892.1">
    <property type="nucleotide sequence ID" value="XM_038215964.1"/>
</dbReference>
<keyword evidence="4" id="KW-1185">Reference proteome</keyword>
<feature type="signal peptide" evidence="2">
    <location>
        <begin position="1"/>
        <end position="23"/>
    </location>
</feature>
<evidence type="ECO:0000256" key="2">
    <source>
        <dbReference type="SAM" id="SignalP"/>
    </source>
</evidence>
<dbReference type="OrthoDB" id="10540008at2759"/>
<dbReference type="EnsemblMetazoa" id="XM_038215964.1">
    <property type="protein sequence ID" value="XP_038071892.1"/>
    <property type="gene ID" value="LOC119740605"/>
</dbReference>
<name>A0A914B8Z0_PATMI</name>
<protein>
    <submittedName>
        <fullName evidence="3">Uncharacterized protein</fullName>
    </submittedName>
</protein>
<dbReference type="OMA" id="NCESAEV"/>
<feature type="transmembrane region" description="Helical" evidence="1">
    <location>
        <begin position="305"/>
        <end position="330"/>
    </location>
</feature>
<feature type="chain" id="PRO_5036965267" evidence="2">
    <location>
        <begin position="24"/>
        <end position="363"/>
    </location>
</feature>
<evidence type="ECO:0000313" key="3">
    <source>
        <dbReference type="EnsemblMetazoa" id="XP_038071892.1"/>
    </source>
</evidence>
<sequence length="363" mass="39459">MNSYLVLLAALMLLMSLTRPSVTETSAASVLVSPKGVCASPGDFYQLKWIAKNADPAETLQVHCRRLDGSLIEHEHDERYTIDESKCCDNRTRKYTCALGTTLTVLHLTDHEDSGSCDCDVVKVGVPVGVHDETPGDSTANVWVRNDTVFSLSEDDITITPGQGELTVSFEIKCDFDGTFEVIRENGDGTPLKHIGDWDNTNPRQAPYIRLNSGQIPVLCFPAPGCGDQGLYRVTYRASRFYKPVETTRYLQVRVDDTSCPGPGEIVDTLDTTLSSAGTTLSSAGESNQVGQHCPKCDAAKSDQVYQVAIGVLGGVLLLVVIAACGYLFYRKRQLTARKRGLENRSVTVPLNDSNSAGETSQP</sequence>
<proteinExistence type="predicted"/>
<keyword evidence="1" id="KW-1133">Transmembrane helix</keyword>
<keyword evidence="1" id="KW-0812">Transmembrane</keyword>
<organism evidence="3 4">
    <name type="scientific">Patiria miniata</name>
    <name type="common">Bat star</name>
    <name type="synonym">Asterina miniata</name>
    <dbReference type="NCBI Taxonomy" id="46514"/>
    <lineage>
        <taxon>Eukaryota</taxon>
        <taxon>Metazoa</taxon>
        <taxon>Echinodermata</taxon>
        <taxon>Eleutherozoa</taxon>
        <taxon>Asterozoa</taxon>
        <taxon>Asteroidea</taxon>
        <taxon>Valvatacea</taxon>
        <taxon>Valvatida</taxon>
        <taxon>Asterinidae</taxon>
        <taxon>Patiria</taxon>
    </lineage>
</organism>
<accession>A0A914B8Z0</accession>
<dbReference type="GeneID" id="119740605"/>
<keyword evidence="2" id="KW-0732">Signal</keyword>
<evidence type="ECO:0000256" key="1">
    <source>
        <dbReference type="SAM" id="Phobius"/>
    </source>
</evidence>
<keyword evidence="1" id="KW-0472">Membrane</keyword>
<dbReference type="Proteomes" id="UP000887568">
    <property type="component" value="Unplaced"/>
</dbReference>